<evidence type="ECO:0000313" key="2">
    <source>
        <dbReference type="EMBL" id="MFD2863427.1"/>
    </source>
</evidence>
<protein>
    <submittedName>
        <fullName evidence="2">VanZ family protein</fullName>
    </submittedName>
</protein>
<feature type="transmembrane region" description="Helical" evidence="1">
    <location>
        <begin position="72"/>
        <end position="96"/>
    </location>
</feature>
<feature type="transmembrane region" description="Helical" evidence="1">
    <location>
        <begin position="102"/>
        <end position="126"/>
    </location>
</feature>
<reference evidence="3" key="1">
    <citation type="journal article" date="2019" name="Int. J. Syst. Evol. Microbiol.">
        <title>The Global Catalogue of Microorganisms (GCM) 10K type strain sequencing project: providing services to taxonomists for standard genome sequencing and annotation.</title>
        <authorList>
            <consortium name="The Broad Institute Genomics Platform"/>
            <consortium name="The Broad Institute Genome Sequencing Center for Infectious Disease"/>
            <person name="Wu L."/>
            <person name="Ma J."/>
        </authorList>
    </citation>
    <scope>NUCLEOTIDE SEQUENCE [LARGE SCALE GENOMIC DNA]</scope>
    <source>
        <strain evidence="3">KCTC 52232</strain>
    </source>
</reference>
<gene>
    <name evidence="2" type="ORF">ACFSYC_01900</name>
</gene>
<comment type="caution">
    <text evidence="2">The sequence shown here is derived from an EMBL/GenBank/DDBJ whole genome shotgun (WGS) entry which is preliminary data.</text>
</comment>
<evidence type="ECO:0000256" key="1">
    <source>
        <dbReference type="SAM" id="Phobius"/>
    </source>
</evidence>
<feature type="transmembrane region" description="Helical" evidence="1">
    <location>
        <begin position="41"/>
        <end position="60"/>
    </location>
</feature>
<dbReference type="RefSeq" id="WP_377122944.1">
    <property type="nucleotide sequence ID" value="NZ_JBHUON010000002.1"/>
</dbReference>
<keyword evidence="1" id="KW-0472">Membrane</keyword>
<keyword evidence="1" id="KW-0812">Transmembrane</keyword>
<dbReference type="EMBL" id="JBHUON010000002">
    <property type="protein sequence ID" value="MFD2863427.1"/>
    <property type="molecule type" value="Genomic_DNA"/>
</dbReference>
<dbReference type="Proteomes" id="UP001597601">
    <property type="component" value="Unassembled WGS sequence"/>
</dbReference>
<name>A0ABW5XKA9_9SPHI</name>
<proteinExistence type="predicted"/>
<accession>A0ABW5XKA9</accession>
<keyword evidence="1" id="KW-1133">Transmembrane helix</keyword>
<keyword evidence="3" id="KW-1185">Reference proteome</keyword>
<organism evidence="2 3">
    <name type="scientific">Mucilaginibacter antarcticus</name>
    <dbReference type="NCBI Taxonomy" id="1855725"/>
    <lineage>
        <taxon>Bacteria</taxon>
        <taxon>Pseudomonadati</taxon>
        <taxon>Bacteroidota</taxon>
        <taxon>Sphingobacteriia</taxon>
        <taxon>Sphingobacteriales</taxon>
        <taxon>Sphingobacteriaceae</taxon>
        <taxon>Mucilaginibacter</taxon>
    </lineage>
</organism>
<evidence type="ECO:0000313" key="3">
    <source>
        <dbReference type="Proteomes" id="UP001597601"/>
    </source>
</evidence>
<sequence length="131" mass="14722">MKAQLKYHRLTILWALFIFIICNLDLGGVGKSHLFFEGFDKLTHCGLFFVLVVFYCNGYLHNARRDTLTPGTAFLVTVVVVVYGAVIELLQLYVFTWRGAEWADLFCDTVGACMATFCILVITTAVKNVKA</sequence>
<dbReference type="NCBIfam" id="NF037970">
    <property type="entry name" value="vanZ_1"/>
    <property type="match status" value="1"/>
</dbReference>
<feature type="transmembrane region" description="Helical" evidence="1">
    <location>
        <begin position="12"/>
        <end position="29"/>
    </location>
</feature>